<dbReference type="NCBIfam" id="TIGR00199">
    <property type="entry name" value="PncC_domain"/>
    <property type="match status" value="1"/>
</dbReference>
<dbReference type="AlphaFoldDB" id="A0A918FE74"/>
<reference evidence="2" key="2">
    <citation type="submission" date="2020-09" db="EMBL/GenBank/DDBJ databases">
        <authorList>
            <person name="Sun Q."/>
            <person name="Ohkuma M."/>
        </authorList>
    </citation>
    <scope>NUCLEOTIDE SEQUENCE</scope>
    <source>
        <strain evidence="2">JCM 3346</strain>
    </source>
</reference>
<protein>
    <recommendedName>
        <fullName evidence="1">CinA C-terminal domain-containing protein</fullName>
    </recommendedName>
</protein>
<gene>
    <name evidence="2" type="ORF">GCM10010196_28280</name>
</gene>
<evidence type="ECO:0000313" key="3">
    <source>
        <dbReference type="Proteomes" id="UP000610303"/>
    </source>
</evidence>
<proteinExistence type="predicted"/>
<comment type="caution">
    <text evidence="2">The sequence shown here is derived from an EMBL/GenBank/DDBJ whole genome shotgun (WGS) entry which is preliminary data.</text>
</comment>
<dbReference type="Proteomes" id="UP000610303">
    <property type="component" value="Unassembled WGS sequence"/>
</dbReference>
<keyword evidence="3" id="KW-1185">Reference proteome</keyword>
<dbReference type="SUPFAM" id="SSF142433">
    <property type="entry name" value="CinA-like"/>
    <property type="match status" value="1"/>
</dbReference>
<evidence type="ECO:0000259" key="1">
    <source>
        <dbReference type="Pfam" id="PF02464"/>
    </source>
</evidence>
<evidence type="ECO:0000313" key="2">
    <source>
        <dbReference type="EMBL" id="GGR32630.1"/>
    </source>
</evidence>
<dbReference type="RefSeq" id="WP_189086039.1">
    <property type="nucleotide sequence ID" value="NZ_BMRJ01000003.1"/>
</dbReference>
<dbReference type="Pfam" id="PF02464">
    <property type="entry name" value="CinA"/>
    <property type="match status" value="1"/>
</dbReference>
<feature type="domain" description="CinA C-terminal" evidence="1">
    <location>
        <begin position="25"/>
        <end position="175"/>
    </location>
</feature>
<dbReference type="EMBL" id="BMRJ01000003">
    <property type="protein sequence ID" value="GGR32630.1"/>
    <property type="molecule type" value="Genomic_DNA"/>
</dbReference>
<dbReference type="Gene3D" id="3.90.950.20">
    <property type="entry name" value="CinA-like"/>
    <property type="match status" value="1"/>
</dbReference>
<dbReference type="InterPro" id="IPR008136">
    <property type="entry name" value="CinA_C"/>
</dbReference>
<organism evidence="2 3">
    <name type="scientific">Agromyces mediolanus</name>
    <name type="common">Corynebacterium mediolanum</name>
    <dbReference type="NCBI Taxonomy" id="41986"/>
    <lineage>
        <taxon>Bacteria</taxon>
        <taxon>Bacillati</taxon>
        <taxon>Actinomycetota</taxon>
        <taxon>Actinomycetes</taxon>
        <taxon>Micrococcales</taxon>
        <taxon>Microbacteriaceae</taxon>
        <taxon>Agromyces</taxon>
    </lineage>
</organism>
<reference evidence="2" key="1">
    <citation type="journal article" date="2014" name="Int. J. Syst. Evol. Microbiol.">
        <title>Complete genome sequence of Corynebacterium casei LMG S-19264T (=DSM 44701T), isolated from a smear-ripened cheese.</title>
        <authorList>
            <consortium name="US DOE Joint Genome Institute (JGI-PGF)"/>
            <person name="Walter F."/>
            <person name="Albersmeier A."/>
            <person name="Kalinowski J."/>
            <person name="Ruckert C."/>
        </authorList>
    </citation>
    <scope>NUCLEOTIDE SEQUENCE</scope>
    <source>
        <strain evidence="2">JCM 3346</strain>
    </source>
</reference>
<accession>A0A918FE74</accession>
<sequence length="183" mass="18525">MSDGAGASSAQTAVGAARADETAGLVAELARRGLRLAVAESLTGGLLAAELIRIPGASAVVNGGIVAYATPLKHRLLGVGAELLAAEGAVHPEVARQMARGARAALAVGGRDAELGIATTGVAGPEPQDGRPPGTVYVGVSGPDGERAVELQLSGDRAAIRAETVRRAVRELRAELERESLRR</sequence>
<name>A0A918FE74_AGRME</name>
<dbReference type="InterPro" id="IPR036653">
    <property type="entry name" value="CinA-like_C"/>
</dbReference>